<reference evidence="1 2" key="1">
    <citation type="submission" date="2019-11" db="EMBL/GenBank/DDBJ databases">
        <authorList>
            <person name="He Y."/>
        </authorList>
    </citation>
    <scope>NUCLEOTIDE SEQUENCE [LARGE SCALE GENOMIC DNA]</scope>
    <source>
        <strain evidence="1 2">SCSIO 58843</strain>
    </source>
</reference>
<dbReference type="GO" id="GO:0016811">
    <property type="term" value="F:hydrolase activity, acting on carbon-nitrogen (but not peptide) bonds, in linear amides"/>
    <property type="evidence" value="ECO:0007669"/>
    <property type="project" value="TreeGrafter"/>
</dbReference>
<evidence type="ECO:0000313" key="2">
    <source>
        <dbReference type="Proteomes" id="UP000334019"/>
    </source>
</evidence>
<dbReference type="Proteomes" id="UP000334019">
    <property type="component" value="Chromosome"/>
</dbReference>
<dbReference type="InterPro" id="IPR024078">
    <property type="entry name" value="LmbE-like_dom_sf"/>
</dbReference>
<organism evidence="1 2">
    <name type="scientific">Actinomarinicola tropica</name>
    <dbReference type="NCBI Taxonomy" id="2789776"/>
    <lineage>
        <taxon>Bacteria</taxon>
        <taxon>Bacillati</taxon>
        <taxon>Actinomycetota</taxon>
        <taxon>Acidimicrobiia</taxon>
        <taxon>Acidimicrobiales</taxon>
        <taxon>Iamiaceae</taxon>
        <taxon>Actinomarinicola</taxon>
    </lineage>
</organism>
<dbReference type="InterPro" id="IPR003737">
    <property type="entry name" value="GlcNAc_PI_deacetylase-related"/>
</dbReference>
<name>A0A5Q2RR71_9ACTN</name>
<accession>A0A5Q2RR71</accession>
<dbReference type="Pfam" id="PF02585">
    <property type="entry name" value="PIG-L"/>
    <property type="match status" value="1"/>
</dbReference>
<dbReference type="PANTHER" id="PTHR12993">
    <property type="entry name" value="N-ACETYLGLUCOSAMINYL-PHOSPHATIDYLINOSITOL DE-N-ACETYLASE-RELATED"/>
    <property type="match status" value="1"/>
</dbReference>
<dbReference type="SUPFAM" id="SSF102588">
    <property type="entry name" value="LmbE-like"/>
    <property type="match status" value="1"/>
</dbReference>
<evidence type="ECO:0000313" key="1">
    <source>
        <dbReference type="EMBL" id="QGG96956.1"/>
    </source>
</evidence>
<sequence length="209" mass="22073">MAGTAMAALAAGHRVACVTATAGEAGESADPRRWPPERLATIRAEELHAALGILGIEDHTILGLPDGGLPTVDDADGVALITEVVRRVRPDTILTFGPDGMTGHLDHVVVGRWAEAAVAATGARCRVLHATTTPDWAAEFAEVNAPIHESGPPITPEHELALDVHLDDELLDRKVGALRAQASQTSGLVEALGLDTYRAWVAREAWREA</sequence>
<dbReference type="Gene3D" id="3.40.50.10320">
    <property type="entry name" value="LmbE-like"/>
    <property type="match status" value="1"/>
</dbReference>
<dbReference type="PANTHER" id="PTHR12993:SF26">
    <property type="entry name" value="1D-MYO-INOSITOL 2-ACETAMIDO-2-DEOXY-ALPHA-D-GLUCOPYRANOSIDE DEACETYLASE"/>
    <property type="match status" value="1"/>
</dbReference>
<dbReference type="EMBL" id="CP045851">
    <property type="protein sequence ID" value="QGG96956.1"/>
    <property type="molecule type" value="Genomic_DNA"/>
</dbReference>
<proteinExistence type="predicted"/>
<gene>
    <name evidence="1" type="ORF">GH723_03605</name>
</gene>
<dbReference type="GO" id="GO:0016137">
    <property type="term" value="P:glycoside metabolic process"/>
    <property type="evidence" value="ECO:0007669"/>
    <property type="project" value="UniProtKB-ARBA"/>
</dbReference>
<dbReference type="KEGG" id="atq:GH723_03605"/>
<dbReference type="AlphaFoldDB" id="A0A5Q2RR71"/>
<protein>
    <submittedName>
        <fullName evidence="1">PIG-L family deacetylase</fullName>
    </submittedName>
</protein>
<keyword evidence="2" id="KW-1185">Reference proteome</keyword>